<dbReference type="VEuPathDB" id="FungiDB:PGTG_16592"/>
<dbReference type="Proteomes" id="UP000008783">
    <property type="component" value="Unassembled WGS sequence"/>
</dbReference>
<dbReference type="KEGG" id="pgr:PGTG_16592"/>
<feature type="compositionally biased region" description="Pro residues" evidence="1">
    <location>
        <begin position="89"/>
        <end position="121"/>
    </location>
</feature>
<protein>
    <submittedName>
        <fullName evidence="2">Uncharacterized protein</fullName>
    </submittedName>
</protein>
<feature type="region of interest" description="Disordered" evidence="1">
    <location>
        <begin position="1"/>
        <end position="121"/>
    </location>
</feature>
<dbReference type="OrthoDB" id="2510821at2759"/>
<reference evidence="3" key="2">
    <citation type="journal article" date="2011" name="Proc. Natl. Acad. Sci. U.S.A.">
        <title>Obligate biotrophy features unraveled by the genomic analysis of rust fungi.</title>
        <authorList>
            <person name="Duplessis S."/>
            <person name="Cuomo C.A."/>
            <person name="Lin Y.-C."/>
            <person name="Aerts A."/>
            <person name="Tisserant E."/>
            <person name="Veneault-Fourrey C."/>
            <person name="Joly D.L."/>
            <person name="Hacquard S."/>
            <person name="Amselem J."/>
            <person name="Cantarel B.L."/>
            <person name="Chiu R."/>
            <person name="Coutinho P.M."/>
            <person name="Feau N."/>
            <person name="Field M."/>
            <person name="Frey P."/>
            <person name="Gelhaye E."/>
            <person name="Goldberg J."/>
            <person name="Grabherr M.G."/>
            <person name="Kodira C.D."/>
            <person name="Kohler A."/>
            <person name="Kuees U."/>
            <person name="Lindquist E.A."/>
            <person name="Lucas S.M."/>
            <person name="Mago R."/>
            <person name="Mauceli E."/>
            <person name="Morin E."/>
            <person name="Murat C."/>
            <person name="Pangilinan J.L."/>
            <person name="Park R."/>
            <person name="Pearson M."/>
            <person name="Quesneville H."/>
            <person name="Rouhier N."/>
            <person name="Sakthikumar S."/>
            <person name="Salamov A.A."/>
            <person name="Schmutz J."/>
            <person name="Selles B."/>
            <person name="Shapiro H."/>
            <person name="Tanguay P."/>
            <person name="Tuskan G.A."/>
            <person name="Henrissat B."/>
            <person name="Van de Peer Y."/>
            <person name="Rouze P."/>
            <person name="Ellis J.G."/>
            <person name="Dodds P.N."/>
            <person name="Schein J.E."/>
            <person name="Zhong S."/>
            <person name="Hamelin R.C."/>
            <person name="Grigoriev I.V."/>
            <person name="Szabo L.J."/>
            <person name="Martin F."/>
        </authorList>
    </citation>
    <scope>NUCLEOTIDE SEQUENCE [LARGE SCALE GENOMIC DNA]</scope>
    <source>
        <strain evidence="3">CRL 75-36-700-3 / race SCCL</strain>
    </source>
</reference>
<dbReference type="InParanoid" id="E3L1Z1"/>
<dbReference type="EMBL" id="DS178334">
    <property type="protein sequence ID" value="EFP90566.1"/>
    <property type="molecule type" value="Genomic_DNA"/>
</dbReference>
<feature type="compositionally biased region" description="Basic residues" evidence="1">
    <location>
        <begin position="850"/>
        <end position="888"/>
    </location>
</feature>
<feature type="compositionally biased region" description="Polar residues" evidence="1">
    <location>
        <begin position="822"/>
        <end position="833"/>
    </location>
</feature>
<feature type="compositionally biased region" description="Low complexity" evidence="1">
    <location>
        <begin position="161"/>
        <end position="170"/>
    </location>
</feature>
<proteinExistence type="predicted"/>
<dbReference type="GeneID" id="10530466"/>
<dbReference type="PANTHER" id="PTHR48162:SF1">
    <property type="entry name" value="RIBOSOMAL L1 DOMAIN-CONTAINING PROTEIN CG13096"/>
    <property type="match status" value="1"/>
</dbReference>
<accession>E3L1Z1</accession>
<reference key="1">
    <citation type="submission" date="2007-01" db="EMBL/GenBank/DDBJ databases">
        <title>The Genome Sequence of Puccinia graminis f. sp. tritici Strain CRL 75-36-700-3.</title>
        <authorList>
            <consortium name="The Broad Institute Genome Sequencing Platform"/>
            <person name="Birren B."/>
            <person name="Lander E."/>
            <person name="Galagan J."/>
            <person name="Nusbaum C."/>
            <person name="Devon K."/>
            <person name="Cuomo C."/>
            <person name="Jaffe D."/>
            <person name="Butler J."/>
            <person name="Alvarez P."/>
            <person name="Gnerre S."/>
            <person name="Grabherr M."/>
            <person name="Mauceli E."/>
            <person name="Brockman W."/>
            <person name="Young S."/>
            <person name="LaButti K."/>
            <person name="Sykes S."/>
            <person name="DeCaprio D."/>
            <person name="Crawford M."/>
            <person name="Koehrsen M."/>
            <person name="Engels R."/>
            <person name="Montgomery P."/>
            <person name="Pearson M."/>
            <person name="Howarth C."/>
            <person name="Larson L."/>
            <person name="White J."/>
            <person name="Zeng Q."/>
            <person name="Kodira C."/>
            <person name="Yandava C."/>
            <person name="Alvarado L."/>
            <person name="O'Leary S."/>
            <person name="Szabo L."/>
            <person name="Dean R."/>
            <person name="Schein J."/>
        </authorList>
    </citation>
    <scope>NUCLEOTIDE SEQUENCE</scope>
    <source>
        <strain>CRL 75-36-700-3</strain>
    </source>
</reference>
<organism evidence="2 3">
    <name type="scientific">Puccinia graminis f. sp. tritici (strain CRL 75-36-700-3 / race SCCL)</name>
    <name type="common">Black stem rust fungus</name>
    <dbReference type="NCBI Taxonomy" id="418459"/>
    <lineage>
        <taxon>Eukaryota</taxon>
        <taxon>Fungi</taxon>
        <taxon>Dikarya</taxon>
        <taxon>Basidiomycota</taxon>
        <taxon>Pucciniomycotina</taxon>
        <taxon>Pucciniomycetes</taxon>
        <taxon>Pucciniales</taxon>
        <taxon>Pucciniaceae</taxon>
        <taxon>Puccinia</taxon>
    </lineage>
</organism>
<evidence type="ECO:0000313" key="3">
    <source>
        <dbReference type="Proteomes" id="UP000008783"/>
    </source>
</evidence>
<feature type="compositionally biased region" description="Low complexity" evidence="1">
    <location>
        <begin position="212"/>
        <end position="230"/>
    </location>
</feature>
<evidence type="ECO:0000313" key="2">
    <source>
        <dbReference type="EMBL" id="EFP90566.1"/>
    </source>
</evidence>
<feature type="compositionally biased region" description="Basic and acidic residues" evidence="1">
    <location>
        <begin position="901"/>
        <end position="917"/>
    </location>
</feature>
<sequence>MAPGFPRRKLPTTTTLRTSYLHNVVNNRRTSRAQRDIESLLQQPSTNRPTSAASAPARQKPSSPEKSPASTQPKPTPSGSRWNLSEDLPLPPSPSPPTPKGPPTRPMPFPPASGAPGPPMTGDPFGYLLPYHPVNELAQQTTNYLLSDFPDSGDYIQPGIHQPQHHPQQTQHHRQHHLQQTQHHPQQPQHQTQQAQHHPQQPQHHTQRAQHHLQQTQHHPQQTQHHPQQTQHHRQHHPQQTQHHPQQPQHQTQQARSSHDPHHISPIYSDAPPTGRTPAQYLPPRQISSRESNQHPPPPSQKLAASQQTPATQVQAKPLPSWEELTTDAEATLANQKDAGKTRGTSSRGRGVRGGGAPRARASKRTSVPSGVTPASGPAASATATPVGAASATATPVGTSPPPTNLPAPSSAVPRYAGSPDFSLKTAAPPASRRPLEDDVVKEYDNESLDELRRIARQFSRYYCLTAEQKVELDGIYDRYQRDVHKMAIKHQLDPAVSLSYLGNKTRIRGPTNYNNFCVYDPQASPIHHDYSKTSDERAKLTAALWNQLDKEAKAKFRDPAFLETLPNPYINIRKAAEACVGGDGTNPDEEASERSKARKQYANMKPERWAQKTMLDLKRIAEAYQVEGFMVFVCRHRKQTAITAGGSYLGQQYLDITEDNKDVIGPAQDFADFVNGSKVIKKHTGLDPLPVKNPRKQKFGRKVLADGKYDKGSKELNLVDVREKLRKALSAATGGRYNKGWPGKTKAKLQELGVKMEVQKNDLNVTPESFCGSLAPKWDIDLQHLQVAIGKGWFRLNSSKKNGENVELGSTNEGDEDDETSGNGVSTNSNITGGAANRKKAVGLAKIKTIPRRSYKSSNKKHTPGKPTSSRKSKAASKLNPKHRKPCKNTEPVSAKKMTKATDARGIKRGRDDHSTGRKAKRSRTATTIVEDDDEEEEEEETSEEEDDEEYSEEEEEENEENEEEDDEDDDDDDSDDRE</sequence>
<dbReference type="STRING" id="418459.E3L1Z1"/>
<feature type="region of interest" description="Disordered" evidence="1">
    <location>
        <begin position="333"/>
        <end position="437"/>
    </location>
</feature>
<feature type="compositionally biased region" description="Polar residues" evidence="1">
    <location>
        <begin position="60"/>
        <end position="83"/>
    </location>
</feature>
<name>E3L1Z1_PUCGT</name>
<feature type="compositionally biased region" description="Basic residues" evidence="1">
    <location>
        <begin position="1"/>
        <end position="10"/>
    </location>
</feature>
<dbReference type="InterPro" id="IPR053110">
    <property type="entry name" value="Ribosomal_L1-TF"/>
</dbReference>
<dbReference type="PANTHER" id="PTHR48162">
    <property type="entry name" value="YALI0A06930P"/>
    <property type="match status" value="1"/>
</dbReference>
<feature type="region of interest" description="Disordered" evidence="1">
    <location>
        <begin position="146"/>
        <end position="321"/>
    </location>
</feature>
<feature type="compositionally biased region" description="Acidic residues" evidence="1">
    <location>
        <begin position="931"/>
        <end position="980"/>
    </location>
</feature>
<gene>
    <name evidence="2" type="ORF">PGTG_16592</name>
</gene>
<feature type="compositionally biased region" description="Low complexity" evidence="1">
    <location>
        <begin position="238"/>
        <end position="254"/>
    </location>
</feature>
<keyword evidence="3" id="KW-1185">Reference proteome</keyword>
<dbReference type="HOGENOM" id="CLU_305047_0_0_1"/>
<dbReference type="AlphaFoldDB" id="E3L1Z1"/>
<feature type="region of interest" description="Disordered" evidence="1">
    <location>
        <begin position="802"/>
        <end position="980"/>
    </location>
</feature>
<feature type="compositionally biased region" description="Low complexity" evidence="1">
    <location>
        <begin position="178"/>
        <end position="204"/>
    </location>
</feature>
<evidence type="ECO:0000256" key="1">
    <source>
        <dbReference type="SAM" id="MobiDB-lite"/>
    </source>
</evidence>
<feature type="compositionally biased region" description="Polar residues" evidence="1">
    <location>
        <begin position="303"/>
        <end position="315"/>
    </location>
</feature>
<feature type="compositionally biased region" description="Low complexity" evidence="1">
    <location>
        <begin position="369"/>
        <end position="398"/>
    </location>
</feature>
<dbReference type="RefSeq" id="XP_003334985.1">
    <property type="nucleotide sequence ID" value="XM_003334937.1"/>
</dbReference>
<feature type="compositionally biased region" description="Polar residues" evidence="1">
    <location>
        <begin position="40"/>
        <end position="53"/>
    </location>
</feature>